<evidence type="ECO:0000313" key="6">
    <source>
        <dbReference type="EMBL" id="OYQ16950.1"/>
    </source>
</evidence>
<accession>A0A255XL03</accession>
<name>A0A255XL03_9PROT</name>
<dbReference type="PANTHER" id="PTHR14226">
    <property type="entry name" value="NEUROPATHY TARGET ESTERASE/SWISS CHEESE D.MELANOGASTER"/>
    <property type="match status" value="1"/>
</dbReference>
<gene>
    <name evidence="6" type="ORF">CHR90_18480</name>
</gene>
<dbReference type="InterPro" id="IPR050301">
    <property type="entry name" value="NTE"/>
</dbReference>
<dbReference type="InterPro" id="IPR002641">
    <property type="entry name" value="PNPLA_dom"/>
</dbReference>
<evidence type="ECO:0000256" key="1">
    <source>
        <dbReference type="ARBA" id="ARBA00022801"/>
    </source>
</evidence>
<evidence type="ECO:0000256" key="3">
    <source>
        <dbReference type="ARBA" id="ARBA00023098"/>
    </source>
</evidence>
<comment type="caution">
    <text evidence="6">The sequence shown here is derived from an EMBL/GenBank/DDBJ whole genome shotgun (WGS) entry which is preliminary data.</text>
</comment>
<keyword evidence="3 4" id="KW-0443">Lipid metabolism</keyword>
<reference evidence="6 7" key="1">
    <citation type="submission" date="2017-07" db="EMBL/GenBank/DDBJ databases">
        <title>Elstera cyanobacteriorum sp. nov., a novel bacterium isolated from cyanobacterial aggregates in a eutrophic lake.</title>
        <authorList>
            <person name="Cai H."/>
        </authorList>
    </citation>
    <scope>NUCLEOTIDE SEQUENCE [LARGE SCALE GENOMIC DNA]</scope>
    <source>
        <strain evidence="6 7">TH019</strain>
    </source>
</reference>
<dbReference type="PROSITE" id="PS51635">
    <property type="entry name" value="PNPLA"/>
    <property type="match status" value="1"/>
</dbReference>
<sequence length="342" mass="37436">MSAAPTKKKIKLALQGGGSHGAYAWGVVDALLEDGRVEIEAVVGTSAGAMNAAMTGCGLITGGPEAARDLLRRFWKKSSDEGKKSPIQATPLDKMLSRGNIEFSPLWATFDAMSRIFSPYELNPMNLNPLQKIIADVVDFPALRAGGDICKVFIAATNVLTGRLRVFEQAELSPETIMASACLPFLFQAAEINGEFFWDGGYSGNPPIFPLIYAGGTNDILVVQINPINITEVPRTARGIMDRINTLSFNSSLMREMRAIQFVSDLLDGNELDAAKYKRVNIHTIDAEAELAQFGVSSKLNSDWDFLTYLHDMGRQKAQEFLAEHFDKIGVESSTDVRAKFF</sequence>
<dbReference type="EMBL" id="NOXS01000035">
    <property type="protein sequence ID" value="OYQ16950.1"/>
    <property type="molecule type" value="Genomic_DNA"/>
</dbReference>
<dbReference type="InterPro" id="IPR016035">
    <property type="entry name" value="Acyl_Trfase/lysoPLipase"/>
</dbReference>
<keyword evidence="2 4" id="KW-0442">Lipid degradation</keyword>
<proteinExistence type="predicted"/>
<keyword evidence="7" id="KW-1185">Reference proteome</keyword>
<dbReference type="GO" id="GO:0016042">
    <property type="term" value="P:lipid catabolic process"/>
    <property type="evidence" value="ECO:0007669"/>
    <property type="project" value="UniProtKB-UniRule"/>
</dbReference>
<feature type="active site" description="Proton acceptor" evidence="4">
    <location>
        <position position="199"/>
    </location>
</feature>
<evidence type="ECO:0000256" key="2">
    <source>
        <dbReference type="ARBA" id="ARBA00022963"/>
    </source>
</evidence>
<feature type="short sequence motif" description="GXSXG" evidence="4">
    <location>
        <begin position="44"/>
        <end position="48"/>
    </location>
</feature>
<dbReference type="OrthoDB" id="9807112at2"/>
<dbReference type="Proteomes" id="UP000216361">
    <property type="component" value="Unassembled WGS sequence"/>
</dbReference>
<feature type="active site" description="Nucleophile" evidence="4">
    <location>
        <position position="46"/>
    </location>
</feature>
<feature type="short sequence motif" description="GXGXXG" evidence="4">
    <location>
        <begin position="16"/>
        <end position="21"/>
    </location>
</feature>
<organism evidence="6 7">
    <name type="scientific">Elstera cyanobacteriorum</name>
    <dbReference type="NCBI Taxonomy" id="2022747"/>
    <lineage>
        <taxon>Bacteria</taxon>
        <taxon>Pseudomonadati</taxon>
        <taxon>Pseudomonadota</taxon>
        <taxon>Alphaproteobacteria</taxon>
        <taxon>Rhodospirillales</taxon>
        <taxon>Rhodospirillaceae</taxon>
        <taxon>Elstera</taxon>
    </lineage>
</organism>
<dbReference type="Pfam" id="PF01734">
    <property type="entry name" value="Patatin"/>
    <property type="match status" value="1"/>
</dbReference>
<evidence type="ECO:0000313" key="7">
    <source>
        <dbReference type="Proteomes" id="UP000216361"/>
    </source>
</evidence>
<dbReference type="AlphaFoldDB" id="A0A255XL03"/>
<dbReference type="PANTHER" id="PTHR14226:SF78">
    <property type="entry name" value="SLR0060 PROTEIN"/>
    <property type="match status" value="1"/>
</dbReference>
<evidence type="ECO:0000256" key="4">
    <source>
        <dbReference type="PROSITE-ProRule" id="PRU01161"/>
    </source>
</evidence>
<dbReference type="GO" id="GO:0016787">
    <property type="term" value="F:hydrolase activity"/>
    <property type="evidence" value="ECO:0007669"/>
    <property type="project" value="UniProtKB-UniRule"/>
</dbReference>
<keyword evidence="1 4" id="KW-0378">Hydrolase</keyword>
<dbReference type="SUPFAM" id="SSF52151">
    <property type="entry name" value="FabD/lysophospholipase-like"/>
    <property type="match status" value="1"/>
</dbReference>
<feature type="domain" description="PNPLA" evidence="5">
    <location>
        <begin position="12"/>
        <end position="212"/>
    </location>
</feature>
<dbReference type="Gene3D" id="3.40.1090.10">
    <property type="entry name" value="Cytosolic phospholipase A2 catalytic domain"/>
    <property type="match status" value="2"/>
</dbReference>
<dbReference type="RefSeq" id="WP_094410587.1">
    <property type="nucleotide sequence ID" value="NZ_BMJZ01000003.1"/>
</dbReference>
<protein>
    <submittedName>
        <fullName evidence="6">Alpha/beta hydrolase</fullName>
    </submittedName>
</protein>
<evidence type="ECO:0000259" key="5">
    <source>
        <dbReference type="PROSITE" id="PS51635"/>
    </source>
</evidence>
<feature type="short sequence motif" description="DGA/G" evidence="4">
    <location>
        <begin position="199"/>
        <end position="201"/>
    </location>
</feature>